<dbReference type="InterPro" id="IPR017871">
    <property type="entry name" value="ABC_transporter-like_CS"/>
</dbReference>
<dbReference type="Gene3D" id="3.40.50.300">
    <property type="entry name" value="P-loop containing nucleotide triphosphate hydrolases"/>
    <property type="match status" value="1"/>
</dbReference>
<dbReference type="GO" id="GO:0022857">
    <property type="term" value="F:transmembrane transporter activity"/>
    <property type="evidence" value="ECO:0007669"/>
    <property type="project" value="UniProtKB-ARBA"/>
</dbReference>
<reference evidence="6" key="1">
    <citation type="submission" date="2020-07" db="EMBL/GenBank/DDBJ databases">
        <title>Vallitalea pronyensis genome.</title>
        <authorList>
            <person name="Postec A."/>
        </authorList>
    </citation>
    <scope>NUCLEOTIDE SEQUENCE</scope>
    <source>
        <strain evidence="6">FatNI3</strain>
    </source>
</reference>
<dbReference type="Pfam" id="PF00005">
    <property type="entry name" value="ABC_tran"/>
    <property type="match status" value="1"/>
</dbReference>
<dbReference type="InterPro" id="IPR003439">
    <property type="entry name" value="ABC_transporter-like_ATP-bd"/>
</dbReference>
<protein>
    <submittedName>
        <fullName evidence="6">ABC transporter ATP-binding protein</fullName>
    </submittedName>
</protein>
<evidence type="ECO:0000256" key="1">
    <source>
        <dbReference type="ARBA" id="ARBA00005417"/>
    </source>
</evidence>
<evidence type="ECO:0000313" key="7">
    <source>
        <dbReference type="Proteomes" id="UP000683246"/>
    </source>
</evidence>
<organism evidence="6 7">
    <name type="scientific">Vallitalea pronyensis</name>
    <dbReference type="NCBI Taxonomy" id="1348613"/>
    <lineage>
        <taxon>Bacteria</taxon>
        <taxon>Bacillati</taxon>
        <taxon>Bacillota</taxon>
        <taxon>Clostridia</taxon>
        <taxon>Lachnospirales</taxon>
        <taxon>Vallitaleaceae</taxon>
        <taxon>Vallitalea</taxon>
    </lineage>
</organism>
<evidence type="ECO:0000256" key="3">
    <source>
        <dbReference type="ARBA" id="ARBA00022741"/>
    </source>
</evidence>
<sequence>MDVLRIEQLKKYYEGKQQTVKAVDAINLTVKKGEFLAIVGASGSGKTTLLNLIGGLDFPTGGKVHLNQTDIYQLNETDRTIFRRRNIGFIFQNYNLVNVLDAWDNIVLPIELDGRKVDKKYVEGIVHTLKLNERMSHLPGELSGGQQQRVAIARALASNPAIILADEPTGNLDSKNSEEVIHLLKKTIKQYNQTLLLITHEERIAQEADRVIRLRDGKIIEERDLT</sequence>
<dbReference type="GO" id="GO:0005524">
    <property type="term" value="F:ATP binding"/>
    <property type="evidence" value="ECO:0007669"/>
    <property type="project" value="UniProtKB-KW"/>
</dbReference>
<dbReference type="InterPro" id="IPR017911">
    <property type="entry name" value="MacB-like_ATP-bd"/>
</dbReference>
<evidence type="ECO:0000256" key="2">
    <source>
        <dbReference type="ARBA" id="ARBA00022448"/>
    </source>
</evidence>
<feature type="domain" description="ABC transporter" evidence="5">
    <location>
        <begin position="4"/>
        <end position="225"/>
    </location>
</feature>
<dbReference type="KEGG" id="vpy:HZI73_05630"/>
<gene>
    <name evidence="6" type="ORF">HZI73_05630</name>
</gene>
<evidence type="ECO:0000313" key="6">
    <source>
        <dbReference type="EMBL" id="QUI21806.1"/>
    </source>
</evidence>
<evidence type="ECO:0000259" key="5">
    <source>
        <dbReference type="PROSITE" id="PS50893"/>
    </source>
</evidence>
<dbReference type="PROSITE" id="PS50893">
    <property type="entry name" value="ABC_TRANSPORTER_2"/>
    <property type="match status" value="1"/>
</dbReference>
<evidence type="ECO:0000256" key="4">
    <source>
        <dbReference type="ARBA" id="ARBA00022840"/>
    </source>
</evidence>
<name>A0A8J8SFP3_9FIRM</name>
<keyword evidence="2" id="KW-0813">Transport</keyword>
<dbReference type="SMART" id="SM00382">
    <property type="entry name" value="AAA"/>
    <property type="match status" value="1"/>
</dbReference>
<dbReference type="GO" id="GO:0098796">
    <property type="term" value="C:membrane protein complex"/>
    <property type="evidence" value="ECO:0007669"/>
    <property type="project" value="UniProtKB-ARBA"/>
</dbReference>
<dbReference type="AlphaFoldDB" id="A0A8J8SFP3"/>
<dbReference type="PANTHER" id="PTHR42798:SF6">
    <property type="entry name" value="CELL DIVISION ATP-BINDING PROTEIN FTSE"/>
    <property type="match status" value="1"/>
</dbReference>
<dbReference type="EMBL" id="CP058649">
    <property type="protein sequence ID" value="QUI21806.1"/>
    <property type="molecule type" value="Genomic_DNA"/>
</dbReference>
<dbReference type="PROSITE" id="PS00211">
    <property type="entry name" value="ABC_TRANSPORTER_1"/>
    <property type="match status" value="1"/>
</dbReference>
<accession>A0A8J8SFP3</accession>
<dbReference type="Proteomes" id="UP000683246">
    <property type="component" value="Chromosome"/>
</dbReference>
<dbReference type="InterPro" id="IPR027417">
    <property type="entry name" value="P-loop_NTPase"/>
</dbReference>
<keyword evidence="4 6" id="KW-0067">ATP-binding</keyword>
<dbReference type="FunFam" id="3.40.50.300:FF:000032">
    <property type="entry name" value="Export ABC transporter ATP-binding protein"/>
    <property type="match status" value="1"/>
</dbReference>
<comment type="similarity">
    <text evidence="1">Belongs to the ABC transporter superfamily.</text>
</comment>
<dbReference type="InterPro" id="IPR003593">
    <property type="entry name" value="AAA+_ATPase"/>
</dbReference>
<keyword evidence="7" id="KW-1185">Reference proteome</keyword>
<dbReference type="SUPFAM" id="SSF52540">
    <property type="entry name" value="P-loop containing nucleoside triphosphate hydrolases"/>
    <property type="match status" value="1"/>
</dbReference>
<dbReference type="GO" id="GO:0016887">
    <property type="term" value="F:ATP hydrolysis activity"/>
    <property type="evidence" value="ECO:0007669"/>
    <property type="project" value="InterPro"/>
</dbReference>
<dbReference type="PANTHER" id="PTHR42798">
    <property type="entry name" value="LIPOPROTEIN-RELEASING SYSTEM ATP-BINDING PROTEIN LOLD"/>
    <property type="match status" value="1"/>
</dbReference>
<keyword evidence="3" id="KW-0547">Nucleotide-binding</keyword>
<proteinExistence type="inferred from homology"/>
<dbReference type="RefSeq" id="WP_212697276.1">
    <property type="nucleotide sequence ID" value="NZ_CP058649.1"/>
</dbReference>
<dbReference type="CDD" id="cd03255">
    <property type="entry name" value="ABC_MJ0796_LolCDE_FtsE"/>
    <property type="match status" value="1"/>
</dbReference>